<sequence length="283" mass="33526">MNDLLKIGKFAKLNNISVQTLRYYESIGLLHPVTIDSETGYRYYNILQSSIIDMIQFLKNFNFSLEEIKLILENKEDMDQLFTQVIKKELALLQEKRRIDSKLKMIREFNEANLAYRRNVDNQSFELIRFPERKIITFDTRKNIYDMSSSEYELALREFKYSLSRKASPLNTFSRVGSIMTKENFSMNHFVSKRMFLMSEWSENQQTQTAVFPEGSYAIAYCSSFAEELKALSRFKLELAGRRLQIGGDYICEVIYEIPYATQIHRNMFIRMQVPVIMQDDRR</sequence>
<protein>
    <recommendedName>
        <fullName evidence="2">HTH merR-type domain-containing protein</fullName>
    </recommendedName>
</protein>
<dbReference type="InterPro" id="IPR009061">
    <property type="entry name" value="DNA-bd_dom_put_sf"/>
</dbReference>
<dbReference type="InterPro" id="IPR047057">
    <property type="entry name" value="MerR_fam"/>
</dbReference>
<accession>A0A430AMG5</accession>
<dbReference type="EMBL" id="NGKC01000020">
    <property type="protein sequence ID" value="RSU09322.1"/>
    <property type="molecule type" value="Genomic_DNA"/>
</dbReference>
<reference evidence="3 4" key="1">
    <citation type="submission" date="2017-05" db="EMBL/GenBank/DDBJ databases">
        <title>Vagococcus spp. assemblies.</title>
        <authorList>
            <person name="Gulvik C.A."/>
        </authorList>
    </citation>
    <scope>NUCLEOTIDE SEQUENCE [LARGE SCALE GENOMIC DNA]</scope>
    <source>
        <strain evidence="3 4">LMG 24798</strain>
    </source>
</reference>
<dbReference type="OrthoDB" id="9773308at2"/>
<dbReference type="PROSITE" id="PS50937">
    <property type="entry name" value="HTH_MERR_2"/>
    <property type="match status" value="1"/>
</dbReference>
<organism evidence="3 4">
    <name type="scientific">Vagococcus acidifermentans</name>
    <dbReference type="NCBI Taxonomy" id="564710"/>
    <lineage>
        <taxon>Bacteria</taxon>
        <taxon>Bacillati</taxon>
        <taxon>Bacillota</taxon>
        <taxon>Bacilli</taxon>
        <taxon>Lactobacillales</taxon>
        <taxon>Enterococcaceae</taxon>
        <taxon>Vagococcus</taxon>
    </lineage>
</organism>
<dbReference type="PANTHER" id="PTHR30204:SF97">
    <property type="entry name" value="MERR FAMILY REGULATORY PROTEIN"/>
    <property type="match status" value="1"/>
</dbReference>
<keyword evidence="1" id="KW-0238">DNA-binding</keyword>
<evidence type="ECO:0000313" key="3">
    <source>
        <dbReference type="EMBL" id="RSU09322.1"/>
    </source>
</evidence>
<dbReference type="Pfam" id="PF13411">
    <property type="entry name" value="MerR_1"/>
    <property type="match status" value="1"/>
</dbReference>
<name>A0A430AMG5_9ENTE</name>
<dbReference type="RefSeq" id="WP_126815008.1">
    <property type="nucleotide sequence ID" value="NZ_NGKC01000020.1"/>
</dbReference>
<keyword evidence="4" id="KW-1185">Reference proteome</keyword>
<dbReference type="Proteomes" id="UP000286773">
    <property type="component" value="Unassembled WGS sequence"/>
</dbReference>
<evidence type="ECO:0000259" key="2">
    <source>
        <dbReference type="PROSITE" id="PS50937"/>
    </source>
</evidence>
<dbReference type="AlphaFoldDB" id="A0A430AMG5"/>
<dbReference type="SMART" id="SM00422">
    <property type="entry name" value="HTH_MERR"/>
    <property type="match status" value="1"/>
</dbReference>
<dbReference type="Gene3D" id="1.10.1660.10">
    <property type="match status" value="1"/>
</dbReference>
<evidence type="ECO:0000256" key="1">
    <source>
        <dbReference type="ARBA" id="ARBA00023125"/>
    </source>
</evidence>
<dbReference type="PANTHER" id="PTHR30204">
    <property type="entry name" value="REDOX-CYCLING DRUG-SENSING TRANSCRIPTIONAL ACTIVATOR SOXR"/>
    <property type="match status" value="1"/>
</dbReference>
<dbReference type="SUPFAM" id="SSF46955">
    <property type="entry name" value="Putative DNA-binding domain"/>
    <property type="match status" value="1"/>
</dbReference>
<dbReference type="InterPro" id="IPR000551">
    <property type="entry name" value="MerR-type_HTH_dom"/>
</dbReference>
<evidence type="ECO:0000313" key="4">
    <source>
        <dbReference type="Proteomes" id="UP000286773"/>
    </source>
</evidence>
<comment type="caution">
    <text evidence="3">The sequence shown here is derived from an EMBL/GenBank/DDBJ whole genome shotgun (WGS) entry which is preliminary data.</text>
</comment>
<dbReference type="GO" id="GO:0003700">
    <property type="term" value="F:DNA-binding transcription factor activity"/>
    <property type="evidence" value="ECO:0007669"/>
    <property type="project" value="InterPro"/>
</dbReference>
<proteinExistence type="predicted"/>
<dbReference type="GO" id="GO:0003677">
    <property type="term" value="F:DNA binding"/>
    <property type="evidence" value="ECO:0007669"/>
    <property type="project" value="UniProtKB-KW"/>
</dbReference>
<gene>
    <name evidence="3" type="ORF">CBF27_12980</name>
</gene>
<feature type="domain" description="HTH merR-type" evidence="2">
    <location>
        <begin position="4"/>
        <end position="74"/>
    </location>
</feature>